<dbReference type="AlphaFoldDB" id="A0A8J3JZQ1"/>
<evidence type="ECO:0000313" key="3">
    <source>
        <dbReference type="Proteomes" id="UP000619293"/>
    </source>
</evidence>
<reference evidence="2 3" key="1">
    <citation type="submission" date="2021-01" db="EMBL/GenBank/DDBJ databases">
        <title>Whole genome shotgun sequence of Catellatospora chokoriensis NBRC 107358.</title>
        <authorList>
            <person name="Komaki H."/>
            <person name="Tamura T."/>
        </authorList>
    </citation>
    <scope>NUCLEOTIDE SEQUENCE [LARGE SCALE GENOMIC DNA]</scope>
    <source>
        <strain evidence="2 3">NBRC 107358</strain>
    </source>
</reference>
<accession>A0A8J3JZQ1</accession>
<keyword evidence="1" id="KW-1133">Transmembrane helix</keyword>
<organism evidence="2 3">
    <name type="scientific">Catellatospora chokoriensis</name>
    <dbReference type="NCBI Taxonomy" id="310353"/>
    <lineage>
        <taxon>Bacteria</taxon>
        <taxon>Bacillati</taxon>
        <taxon>Actinomycetota</taxon>
        <taxon>Actinomycetes</taxon>
        <taxon>Micromonosporales</taxon>
        <taxon>Micromonosporaceae</taxon>
        <taxon>Catellatospora</taxon>
    </lineage>
</organism>
<proteinExistence type="predicted"/>
<keyword evidence="1" id="KW-0812">Transmembrane</keyword>
<name>A0A8J3JZQ1_9ACTN</name>
<dbReference type="Proteomes" id="UP000619293">
    <property type="component" value="Unassembled WGS sequence"/>
</dbReference>
<evidence type="ECO:0000313" key="2">
    <source>
        <dbReference type="EMBL" id="GIF89812.1"/>
    </source>
</evidence>
<protein>
    <submittedName>
        <fullName evidence="2">Oxidoreductase</fullName>
    </submittedName>
</protein>
<dbReference type="EMBL" id="BONG01000018">
    <property type="protein sequence ID" value="GIF89812.1"/>
    <property type="molecule type" value="Genomic_DNA"/>
</dbReference>
<gene>
    <name evidence="2" type="ORF">Cch02nite_32560</name>
</gene>
<comment type="caution">
    <text evidence="2">The sequence shown here is derived from an EMBL/GenBank/DDBJ whole genome shotgun (WGS) entry which is preliminary data.</text>
</comment>
<sequence>MAEGNPIHDRIREHVRQRKPLNLRTINGGERAPLDAGFVRQLLVDPPQSENAVREQPRLWGALIVGKLDLAGCVVEGAAAFVDCEFTDLVNLEGATAGTILINRSALRRVSAIGLHARTLHLVDSHIAEGLVLHGGKFSGDLTVSRCQVNPSQGTDFAVMADRLTVDGNLVLSGSDINGGLGLHSAQVAGMVVMEDTRLTAGQGPTGRALQAPGIHVGAAVFARSARIDGVVFMQGSVIRADLDFRNTEIARARNEQGDSHALVIDNCSIGDDLRIDDAKIEGVGAVGARIGGSLNLDGSNISPGTEGNALTLDHAVISRALFMRRGFTASGHVKMSAADVATLALDLESWPADSRVNLTDAIIRGTEPPVSARQSHTSPSGDRFDGLRPWLDWIDRYADPAPMSVFEQFATQCQSAGDDVTARRLRYAAEVRRTQQEGPLGKIWGTLLDVTIGYGYRPQLAMLWLGLYALAGCSFYSGHPLTPVKADEALTWDPFLYTVDVLAPVVDLGYANAYQTAGCTKAMMITLTIAGWFLVAAVIAGASRIFSKK</sequence>
<keyword evidence="3" id="KW-1185">Reference proteome</keyword>
<evidence type="ECO:0000256" key="1">
    <source>
        <dbReference type="SAM" id="Phobius"/>
    </source>
</evidence>
<feature type="transmembrane region" description="Helical" evidence="1">
    <location>
        <begin position="523"/>
        <end position="547"/>
    </location>
</feature>
<dbReference type="RefSeq" id="WP_191838958.1">
    <property type="nucleotide sequence ID" value="NZ_BAAALB010000008.1"/>
</dbReference>
<keyword evidence="1" id="KW-0472">Membrane</keyword>